<dbReference type="GO" id="GO:0016787">
    <property type="term" value="F:hydrolase activity"/>
    <property type="evidence" value="ECO:0007669"/>
    <property type="project" value="UniProtKB-KW"/>
</dbReference>
<protein>
    <submittedName>
        <fullName evidence="2">HD family phosphohydrolase</fullName>
    </submittedName>
</protein>
<proteinExistence type="predicted"/>
<dbReference type="InterPro" id="IPR052340">
    <property type="entry name" value="RNase_Y/CdgJ"/>
</dbReference>
<dbReference type="SUPFAM" id="SSF109604">
    <property type="entry name" value="HD-domain/PDEase-like"/>
    <property type="match status" value="1"/>
</dbReference>
<gene>
    <name evidence="2" type="ORF">DSCO28_23720</name>
</gene>
<dbReference type="PANTHER" id="PTHR33525:SF3">
    <property type="entry name" value="RIBONUCLEASE Y"/>
    <property type="match status" value="1"/>
</dbReference>
<dbReference type="PANTHER" id="PTHR33525">
    <property type="match status" value="1"/>
</dbReference>
<dbReference type="Gene3D" id="1.10.3210.10">
    <property type="entry name" value="Hypothetical protein af1432"/>
    <property type="match status" value="1"/>
</dbReference>
<dbReference type="KEGG" id="dov:DSCO28_23720"/>
<dbReference type="InterPro" id="IPR013976">
    <property type="entry name" value="HDOD"/>
</dbReference>
<dbReference type="Proteomes" id="UP000425960">
    <property type="component" value="Chromosome"/>
</dbReference>
<accession>A0A5K7ZL76</accession>
<evidence type="ECO:0000313" key="2">
    <source>
        <dbReference type="EMBL" id="BBO81806.1"/>
    </source>
</evidence>
<organism evidence="2 3">
    <name type="scientific">Desulfosarcina ovata subsp. sediminis</name>
    <dbReference type="NCBI Taxonomy" id="885957"/>
    <lineage>
        <taxon>Bacteria</taxon>
        <taxon>Pseudomonadati</taxon>
        <taxon>Thermodesulfobacteriota</taxon>
        <taxon>Desulfobacteria</taxon>
        <taxon>Desulfobacterales</taxon>
        <taxon>Desulfosarcinaceae</taxon>
        <taxon>Desulfosarcina</taxon>
    </lineage>
</organism>
<dbReference type="RefSeq" id="WP_155322406.1">
    <property type="nucleotide sequence ID" value="NZ_AP021876.1"/>
</dbReference>
<evidence type="ECO:0000313" key="3">
    <source>
        <dbReference type="Proteomes" id="UP000425960"/>
    </source>
</evidence>
<sequence>MFQTVVKSAQLISLPEVYLKLKDLIEEPDYTMAEVSLLVGQDPAMATRFLRAVNNPLNRRTLKIETISHAVSMLGIHQVHDIVLSASVAEAFEGIQNNVMDNRKFWQRSYYTALMNKRLADECQMLDSNPFFVMGLLHDIGHMFMYIAIAEAAQETILNAKKQNRPIYQVEREMLGFDYAEVGGYVMRQWDLPKNFQAITHFHTQPGKAAHYGVESALLHLSTMLVTSDLEAGVFGEGTFTVDATVWSTTDLTMEQCLSARKTVAGEYREVADSLFI</sequence>
<dbReference type="EMBL" id="AP021876">
    <property type="protein sequence ID" value="BBO81806.1"/>
    <property type="molecule type" value="Genomic_DNA"/>
</dbReference>
<dbReference type="PROSITE" id="PS51833">
    <property type="entry name" value="HDOD"/>
    <property type="match status" value="1"/>
</dbReference>
<reference evidence="2 3" key="1">
    <citation type="submission" date="2019-11" db="EMBL/GenBank/DDBJ databases">
        <title>Comparative genomics of hydrocarbon-degrading Desulfosarcina strains.</title>
        <authorList>
            <person name="Watanabe M."/>
            <person name="Kojima H."/>
            <person name="Fukui M."/>
        </authorList>
    </citation>
    <scope>NUCLEOTIDE SEQUENCE [LARGE SCALE GENOMIC DNA]</scope>
    <source>
        <strain evidence="2 3">28bB2T</strain>
    </source>
</reference>
<evidence type="ECO:0000259" key="1">
    <source>
        <dbReference type="PROSITE" id="PS51833"/>
    </source>
</evidence>
<dbReference type="AlphaFoldDB" id="A0A5K7ZL76"/>
<name>A0A5K7ZL76_9BACT</name>
<keyword evidence="2" id="KW-0378">Hydrolase</keyword>
<dbReference type="Pfam" id="PF08668">
    <property type="entry name" value="HDOD"/>
    <property type="match status" value="1"/>
</dbReference>
<feature type="domain" description="HDOD" evidence="1">
    <location>
        <begin position="11"/>
        <end position="206"/>
    </location>
</feature>